<comment type="caution">
    <text evidence="1">The sequence shown here is derived from an EMBL/GenBank/DDBJ whole genome shotgun (WGS) entry which is preliminary data.</text>
</comment>
<keyword evidence="2" id="KW-1185">Reference proteome</keyword>
<gene>
    <name evidence="1" type="ORF">AB1Y20_022987</name>
</gene>
<accession>A0AB34JE29</accession>
<dbReference type="Gene3D" id="1.10.357.40">
    <property type="entry name" value="YbiA-like"/>
    <property type="match status" value="1"/>
</dbReference>
<reference evidence="1 2" key="1">
    <citation type="journal article" date="2024" name="Science">
        <title>Giant polyketide synthase enzymes in the biosynthesis of giant marine polyether toxins.</title>
        <authorList>
            <person name="Fallon T.R."/>
            <person name="Shende V.V."/>
            <person name="Wierzbicki I.H."/>
            <person name="Pendleton A.L."/>
            <person name="Watervoot N.F."/>
            <person name="Auber R.P."/>
            <person name="Gonzalez D.J."/>
            <person name="Wisecaver J.H."/>
            <person name="Moore B.S."/>
        </authorList>
    </citation>
    <scope>NUCLEOTIDE SEQUENCE [LARGE SCALE GENOMIC DNA]</scope>
    <source>
        <strain evidence="1 2">12B1</strain>
    </source>
</reference>
<proteinExistence type="predicted"/>
<dbReference type="Proteomes" id="UP001515480">
    <property type="component" value="Unassembled WGS sequence"/>
</dbReference>
<organism evidence="1 2">
    <name type="scientific">Prymnesium parvum</name>
    <name type="common">Toxic golden alga</name>
    <dbReference type="NCBI Taxonomy" id="97485"/>
    <lineage>
        <taxon>Eukaryota</taxon>
        <taxon>Haptista</taxon>
        <taxon>Haptophyta</taxon>
        <taxon>Prymnesiophyceae</taxon>
        <taxon>Prymnesiales</taxon>
        <taxon>Prymnesiaceae</taxon>
        <taxon>Prymnesium</taxon>
    </lineage>
</organism>
<sequence>MTLPPPPRPSRLRLEGHEEPIPVIAFLSAGCKSSAWKNSTGPMPLSNFWPLRERLRLSHHRVSASFQSAEAAHQSLKWWHHGPTRRAFEACKACGPGHCELCELIRKCEHDPSLEIWRSDFDGLGEFDAMLAVLRIKWRMEGLRFFLLSTGRSFLVDQCRTKDNISRCGSSRVGGARNRLGAALMVVREELLLEMEGPNAMTSVTWPLGVPRPHWAGGHGGSPDSENRWSVAVTDVVRHFDIHVTSGCSTVATCPGAASRACFAAWGLLISAFTTAFCQGPRFANDKESALLWGSVIGLASFFAWLAIENDDGRRCGPLQGPRTSLIGT</sequence>
<dbReference type="SUPFAM" id="SSF143990">
    <property type="entry name" value="YbiA-like"/>
    <property type="match status" value="1"/>
</dbReference>
<dbReference type="InterPro" id="IPR037238">
    <property type="entry name" value="YbiA-like_sf"/>
</dbReference>
<evidence type="ECO:0000313" key="2">
    <source>
        <dbReference type="Proteomes" id="UP001515480"/>
    </source>
</evidence>
<dbReference type="AlphaFoldDB" id="A0AB34JE29"/>
<protein>
    <submittedName>
        <fullName evidence="1">Uncharacterized protein</fullName>
    </submittedName>
</protein>
<dbReference type="EMBL" id="JBGBPQ010000009">
    <property type="protein sequence ID" value="KAL1519467.1"/>
    <property type="molecule type" value="Genomic_DNA"/>
</dbReference>
<name>A0AB34JE29_PRYPA</name>
<evidence type="ECO:0000313" key="1">
    <source>
        <dbReference type="EMBL" id="KAL1519467.1"/>
    </source>
</evidence>